<dbReference type="SUPFAM" id="SSF51735">
    <property type="entry name" value="NAD(P)-binding Rossmann-fold domains"/>
    <property type="match status" value="1"/>
</dbReference>
<dbReference type="CDD" id="cd08946">
    <property type="entry name" value="SDR_e"/>
    <property type="match status" value="1"/>
</dbReference>
<evidence type="ECO:0000313" key="2">
    <source>
        <dbReference type="EMBL" id="RSL17401.1"/>
    </source>
</evidence>
<dbReference type="PANTHER" id="PTHR43245">
    <property type="entry name" value="BIFUNCTIONAL POLYMYXIN RESISTANCE PROTEIN ARNA"/>
    <property type="match status" value="1"/>
</dbReference>
<organism evidence="2 3">
    <name type="scientific">Edaphobacter aggregans</name>
    <dbReference type="NCBI Taxonomy" id="570835"/>
    <lineage>
        <taxon>Bacteria</taxon>
        <taxon>Pseudomonadati</taxon>
        <taxon>Acidobacteriota</taxon>
        <taxon>Terriglobia</taxon>
        <taxon>Terriglobales</taxon>
        <taxon>Acidobacteriaceae</taxon>
        <taxon>Edaphobacter</taxon>
    </lineage>
</organism>
<name>A0A3R9WHM0_9BACT</name>
<keyword evidence="3" id="KW-1185">Reference proteome</keyword>
<proteinExistence type="predicted"/>
<dbReference type="RefSeq" id="WP_125485893.1">
    <property type="nucleotide sequence ID" value="NZ_RSDW01000001.1"/>
</dbReference>
<dbReference type="InterPro" id="IPR050177">
    <property type="entry name" value="Lipid_A_modif_metabolic_enz"/>
</dbReference>
<dbReference type="PANTHER" id="PTHR43245:SF23">
    <property type="entry name" value="NAD(P)-BINDING DOMAIN-CONTAINING PROTEIN"/>
    <property type="match status" value="1"/>
</dbReference>
<gene>
    <name evidence="2" type="ORF">EDE15_2933</name>
</gene>
<dbReference type="OrthoDB" id="9811743at2"/>
<accession>A0A3R9WHM0</accession>
<dbReference type="Gene3D" id="3.40.50.720">
    <property type="entry name" value="NAD(P)-binding Rossmann-like Domain"/>
    <property type="match status" value="1"/>
</dbReference>
<dbReference type="EMBL" id="RSDW01000001">
    <property type="protein sequence ID" value="RSL17401.1"/>
    <property type="molecule type" value="Genomic_DNA"/>
</dbReference>
<dbReference type="Pfam" id="PF01370">
    <property type="entry name" value="Epimerase"/>
    <property type="match status" value="1"/>
</dbReference>
<dbReference type="InterPro" id="IPR001509">
    <property type="entry name" value="Epimerase_deHydtase"/>
</dbReference>
<dbReference type="InterPro" id="IPR036291">
    <property type="entry name" value="NAD(P)-bd_dom_sf"/>
</dbReference>
<comment type="caution">
    <text evidence="2">The sequence shown here is derived from an EMBL/GenBank/DDBJ whole genome shotgun (WGS) entry which is preliminary data.</text>
</comment>
<dbReference type="AlphaFoldDB" id="A0A3R9WHM0"/>
<dbReference type="Proteomes" id="UP000269669">
    <property type="component" value="Unassembled WGS sequence"/>
</dbReference>
<evidence type="ECO:0000259" key="1">
    <source>
        <dbReference type="Pfam" id="PF01370"/>
    </source>
</evidence>
<evidence type="ECO:0000313" key="3">
    <source>
        <dbReference type="Proteomes" id="UP000269669"/>
    </source>
</evidence>
<sequence length="335" mass="37350">MRILIAGGAGYVGSALIPHLLDRGYTIDVVDLFWFGNDLPHYVGVIEKNIFDLQASDLSGYDQVIFLAGLSNDPMADFSPAKNFIFNASAPAYLAYIAKKAKVRRYIYASSCSVYGYTENELFDENCPVNSSNPYGISKLQGERAVMQMVDSEFSVIALRKGTVSGYSPRMRYDLLVNTMFKCAMKEGMIHVNDPAIWRPFLSIEDAVMAYTRAIEANESINGIYNIASGNHTVGEVADLVKFAVEEEFGQKIALDIKHIRDARNYKVSIERAKTILSFHPHHSVKSIVRSLISNMDKCGDWDNPKYYNIHVFKALENLTPTGTYAFSQVAGGTR</sequence>
<feature type="domain" description="NAD-dependent epimerase/dehydratase" evidence="1">
    <location>
        <begin position="3"/>
        <end position="228"/>
    </location>
</feature>
<reference evidence="2 3" key="1">
    <citation type="submission" date="2018-12" db="EMBL/GenBank/DDBJ databases">
        <title>Sequencing of bacterial isolates from soil warming experiment in Harvard Forest, Massachusetts, USA.</title>
        <authorList>
            <person name="Deangelis K."/>
        </authorList>
    </citation>
    <scope>NUCLEOTIDE SEQUENCE [LARGE SCALE GENOMIC DNA]</scope>
    <source>
        <strain evidence="2 3">EB153</strain>
    </source>
</reference>
<protein>
    <submittedName>
        <fullName evidence="2">Nucleoside-diphosphate-sugar epimerase</fullName>
    </submittedName>
</protein>